<protein>
    <submittedName>
        <fullName evidence="3">DNA-binding transcriptional regulator, PucR family</fullName>
    </submittedName>
</protein>
<gene>
    <name evidence="3" type="ORF">SAMN05428946_0987</name>
</gene>
<evidence type="ECO:0000313" key="4">
    <source>
        <dbReference type="Proteomes" id="UP000187550"/>
    </source>
</evidence>
<dbReference type="SUPFAM" id="SSF46689">
    <property type="entry name" value="Homeodomain-like"/>
    <property type="match status" value="1"/>
</dbReference>
<dbReference type="PANTHER" id="PTHR33744:SF1">
    <property type="entry name" value="DNA-BINDING TRANSCRIPTIONAL ACTIVATOR ADER"/>
    <property type="match status" value="1"/>
</dbReference>
<evidence type="ECO:0000259" key="2">
    <source>
        <dbReference type="SMART" id="SM00065"/>
    </source>
</evidence>
<feature type="domain" description="GAF" evidence="2">
    <location>
        <begin position="24"/>
        <end position="183"/>
    </location>
</feature>
<dbReference type="AlphaFoldDB" id="A0A1U7PNJ2"/>
<dbReference type="Proteomes" id="UP000187550">
    <property type="component" value="Unassembled WGS sequence"/>
</dbReference>
<accession>A0A1U7PNJ2</accession>
<organism evidence="3 4">
    <name type="scientific">Edaphobacillus lindanitolerans</name>
    <dbReference type="NCBI Taxonomy" id="550447"/>
    <lineage>
        <taxon>Bacteria</taxon>
        <taxon>Bacillati</taxon>
        <taxon>Bacillota</taxon>
        <taxon>Bacilli</taxon>
        <taxon>Bacillales</taxon>
        <taxon>Bacillaceae</taxon>
        <taxon>Edaphobacillus</taxon>
    </lineage>
</organism>
<dbReference type="InterPro" id="IPR029016">
    <property type="entry name" value="GAF-like_dom_sf"/>
</dbReference>
<dbReference type="GO" id="GO:0003677">
    <property type="term" value="F:DNA binding"/>
    <property type="evidence" value="ECO:0007669"/>
    <property type="project" value="UniProtKB-KW"/>
</dbReference>
<dbReference type="Pfam" id="PF13556">
    <property type="entry name" value="HTH_30"/>
    <property type="match status" value="1"/>
</dbReference>
<dbReference type="Pfam" id="PF13185">
    <property type="entry name" value="GAF_2"/>
    <property type="match status" value="1"/>
</dbReference>
<dbReference type="OrthoDB" id="143422at2"/>
<dbReference type="InterPro" id="IPR051448">
    <property type="entry name" value="CdaR-like_regulators"/>
</dbReference>
<dbReference type="Pfam" id="PF17853">
    <property type="entry name" value="GGDEF_2"/>
    <property type="match status" value="1"/>
</dbReference>
<dbReference type="STRING" id="550447.SAMN05428946_0987"/>
<keyword evidence="3" id="KW-0238">DNA-binding</keyword>
<dbReference type="InterPro" id="IPR025736">
    <property type="entry name" value="PucR_C-HTH_dom"/>
</dbReference>
<proteinExistence type="inferred from homology"/>
<sequence length="536" mass="61787">MLQSMSDKVTKLLELNKILTRSLQLKEVLENLVHAAKELVNVADVFIIYLYNEDTDTLCFAEGAGVNKEYMERLSFRSGESIAGKIFQQKAAKLFTSEREIDDYMENMTADNYRYYFEGVGRRKIKSAFCIPIVNKETCLGVVAVNNFNHNGVFSTDDMQIIEMLTDQSAIAIDNSNVYQALKEKNHLLKQSFAIHDRFYKTLLDGRGVEEVLSLLKGMISSEVRFHENQYGRQDGFLFPVGRDTDLLGQLELEKPFGAFSEIEQTAIEQASLVIALEVIKENAIHAKEIHFREEVFNQLLDGDLYQALQYIRWNPRWNVQCLIVEGKEAPLWNTDRLVDKESFVKSVEHLALSICPDSLIFTKAFQLIIIVPVFSDSAIRDMIEGSRSLWSRQKKFYFGIGRQTSVNELSISYKEAMRSVKYGKLNDQDIVEYTMLGIERLLYEVNPEILAMFANDKLGKLKEMNHAYLETLQCLIETDKNHKETAERLHIHPNTLYYRLKKIEETLQVNMNHGQEWMDLVIAFRLLVSGGEKEQ</sequence>
<dbReference type="Gene3D" id="3.30.450.40">
    <property type="match status" value="1"/>
</dbReference>
<dbReference type="InterPro" id="IPR009057">
    <property type="entry name" value="Homeodomain-like_sf"/>
</dbReference>
<dbReference type="InterPro" id="IPR003018">
    <property type="entry name" value="GAF"/>
</dbReference>
<dbReference type="SUPFAM" id="SSF55781">
    <property type="entry name" value="GAF domain-like"/>
    <property type="match status" value="1"/>
</dbReference>
<evidence type="ECO:0000256" key="1">
    <source>
        <dbReference type="ARBA" id="ARBA00006754"/>
    </source>
</evidence>
<dbReference type="Gene3D" id="1.10.10.2840">
    <property type="entry name" value="PucR C-terminal helix-turn-helix domain"/>
    <property type="match status" value="1"/>
</dbReference>
<dbReference type="EMBL" id="FTPL01000001">
    <property type="protein sequence ID" value="SIT73456.1"/>
    <property type="molecule type" value="Genomic_DNA"/>
</dbReference>
<dbReference type="InterPro" id="IPR042070">
    <property type="entry name" value="PucR_C-HTH_sf"/>
</dbReference>
<dbReference type="InterPro" id="IPR041522">
    <property type="entry name" value="CdaR_GGDEF"/>
</dbReference>
<name>A0A1U7PNJ2_9BACI</name>
<dbReference type="RefSeq" id="WP_076757208.1">
    <property type="nucleotide sequence ID" value="NZ_FTPL01000001.1"/>
</dbReference>
<comment type="similarity">
    <text evidence="1">Belongs to the CdaR family.</text>
</comment>
<keyword evidence="4" id="KW-1185">Reference proteome</keyword>
<dbReference type="SMART" id="SM00065">
    <property type="entry name" value="GAF"/>
    <property type="match status" value="1"/>
</dbReference>
<dbReference type="PANTHER" id="PTHR33744">
    <property type="entry name" value="CARBOHYDRATE DIACID REGULATOR"/>
    <property type="match status" value="1"/>
</dbReference>
<evidence type="ECO:0000313" key="3">
    <source>
        <dbReference type="EMBL" id="SIT73456.1"/>
    </source>
</evidence>
<reference evidence="4" key="1">
    <citation type="submission" date="2017-01" db="EMBL/GenBank/DDBJ databases">
        <authorList>
            <person name="Varghese N."/>
            <person name="Submissions S."/>
        </authorList>
    </citation>
    <scope>NUCLEOTIDE SEQUENCE [LARGE SCALE GENOMIC DNA]</scope>
    <source>
        <strain evidence="4">MNA4</strain>
    </source>
</reference>